<evidence type="ECO:0000313" key="4">
    <source>
        <dbReference type="Proteomes" id="UP000730739"/>
    </source>
</evidence>
<name>A0ABS4R4E3_9HYPH</name>
<protein>
    <submittedName>
        <fullName evidence="3">SAM-dependent MidA family methyltransferase</fullName>
    </submittedName>
</protein>
<proteinExistence type="predicted"/>
<dbReference type="EMBL" id="JAGILA010000004">
    <property type="protein sequence ID" value="MBP2236747.1"/>
    <property type="molecule type" value="Genomic_DNA"/>
</dbReference>
<dbReference type="Proteomes" id="UP000730739">
    <property type="component" value="Unassembled WGS sequence"/>
</dbReference>
<dbReference type="RefSeq" id="WP_209602539.1">
    <property type="nucleotide sequence ID" value="NZ_JAGILA010000004.1"/>
</dbReference>
<evidence type="ECO:0000256" key="1">
    <source>
        <dbReference type="ARBA" id="ARBA00022603"/>
    </source>
</evidence>
<dbReference type="InterPro" id="IPR029063">
    <property type="entry name" value="SAM-dependent_MTases_sf"/>
</dbReference>
<comment type="caution">
    <text evidence="3">The sequence shown here is derived from an EMBL/GenBank/DDBJ whole genome shotgun (WGS) entry which is preliminary data.</text>
</comment>
<keyword evidence="1 3" id="KW-0489">Methyltransferase</keyword>
<dbReference type="SUPFAM" id="SSF53335">
    <property type="entry name" value="S-adenosyl-L-methionine-dependent methyltransferases"/>
    <property type="match status" value="1"/>
</dbReference>
<dbReference type="Pfam" id="PF02636">
    <property type="entry name" value="Methyltransf_28"/>
    <property type="match status" value="1"/>
</dbReference>
<organism evidence="3 4">
    <name type="scientific">Sinorhizobium kostiense</name>
    <dbReference type="NCBI Taxonomy" id="76747"/>
    <lineage>
        <taxon>Bacteria</taxon>
        <taxon>Pseudomonadati</taxon>
        <taxon>Pseudomonadota</taxon>
        <taxon>Alphaproteobacteria</taxon>
        <taxon>Hyphomicrobiales</taxon>
        <taxon>Rhizobiaceae</taxon>
        <taxon>Sinorhizobium/Ensifer group</taxon>
        <taxon>Sinorhizobium</taxon>
    </lineage>
</organism>
<sequence>MTNSLADKIKALIRANGPISVTDYFSLCLADPEHGYYRVREPFGAAGDFTTAPEVSQLFGEMIGVFLVHAWQQHGSPKGALIAEIGPGRGTMMSDMLRVVQRLAPELYEGSSVHLVETSERLREVQAATLSAHYGKIHWHESFDSLPAGLLLIAANELFDAIPIRQFVRTALGFRERVVGLDAEDELTFAAGTAGIDPALLPTPAQAVAEGTIFEIAPARDAVMAAFCERLRTGGGTAIIIDYGHLATGYGDTLQAVRKHRYDPPLAHPGEADLTSHVDFEQLANRARGEGIQVNGLAHQGDFLVGLGLLERAAALGRGKNATTQESIRDDVERLAGTGAGKMGELFKVLVVSSPEVALAPFQRKRAGHISLSAGN</sequence>
<dbReference type="PANTHER" id="PTHR12049">
    <property type="entry name" value="PROTEIN ARGININE METHYLTRANSFERASE NDUFAF7, MITOCHONDRIAL"/>
    <property type="match status" value="1"/>
</dbReference>
<gene>
    <name evidence="3" type="ORF">J2Z31_003261</name>
</gene>
<accession>A0ABS4R4E3</accession>
<dbReference type="Gene3D" id="3.40.50.12710">
    <property type="match status" value="1"/>
</dbReference>
<dbReference type="PANTHER" id="PTHR12049:SF7">
    <property type="entry name" value="PROTEIN ARGININE METHYLTRANSFERASE NDUFAF7, MITOCHONDRIAL"/>
    <property type="match status" value="1"/>
</dbReference>
<dbReference type="GO" id="GO:0008168">
    <property type="term" value="F:methyltransferase activity"/>
    <property type="evidence" value="ECO:0007669"/>
    <property type="project" value="UniProtKB-KW"/>
</dbReference>
<reference evidence="3 4" key="1">
    <citation type="submission" date="2021-03" db="EMBL/GenBank/DDBJ databases">
        <title>Genomic Encyclopedia of Type Strains, Phase IV (KMG-IV): sequencing the most valuable type-strain genomes for metagenomic binning, comparative biology and taxonomic classification.</title>
        <authorList>
            <person name="Goeker M."/>
        </authorList>
    </citation>
    <scope>NUCLEOTIDE SEQUENCE [LARGE SCALE GENOMIC DNA]</scope>
    <source>
        <strain evidence="3 4">DSM 13372</strain>
    </source>
</reference>
<evidence type="ECO:0000313" key="3">
    <source>
        <dbReference type="EMBL" id="MBP2236747.1"/>
    </source>
</evidence>
<keyword evidence="4" id="KW-1185">Reference proteome</keyword>
<dbReference type="InterPro" id="IPR038375">
    <property type="entry name" value="NDUFAF7_sf"/>
</dbReference>
<evidence type="ECO:0000256" key="2">
    <source>
        <dbReference type="ARBA" id="ARBA00022679"/>
    </source>
</evidence>
<dbReference type="InterPro" id="IPR003788">
    <property type="entry name" value="NDUFAF7"/>
</dbReference>
<dbReference type="GO" id="GO:0032259">
    <property type="term" value="P:methylation"/>
    <property type="evidence" value="ECO:0007669"/>
    <property type="project" value="UniProtKB-KW"/>
</dbReference>
<keyword evidence="2" id="KW-0808">Transferase</keyword>